<dbReference type="AlphaFoldDB" id="W3V6F1"/>
<evidence type="ECO:0000313" key="1">
    <source>
        <dbReference type="EMBL" id="ETS30599.1"/>
    </source>
</evidence>
<reference evidence="1 2" key="1">
    <citation type="submission" date="2013-11" db="EMBL/GenBank/DDBJ databases">
        <title>Elucidation of the Photorhabdus temperata genome and generation of transposon mutant library to identify motility mutants.</title>
        <authorList>
            <person name="Hurst S.G.IV."/>
            <person name="Micheals B."/>
            <person name="Abebe-Akele F."/>
            <person name="Rowedder H."/>
            <person name="Bullock H."/>
            <person name="Jackobeck R."/>
            <person name="Janicki E."/>
            <person name="Tisa L.S."/>
        </authorList>
    </citation>
    <scope>NUCLEOTIDE SEQUENCE [LARGE SCALE GENOMIC DNA]</scope>
    <source>
        <strain evidence="1 2">NC19</strain>
    </source>
</reference>
<comment type="caution">
    <text evidence="1">The sequence shown here is derived from an EMBL/GenBank/DDBJ whole genome shotgun (WGS) entry which is preliminary data.</text>
</comment>
<protein>
    <submittedName>
        <fullName evidence="1">Uncharacterized protein</fullName>
    </submittedName>
</protein>
<accession>W3V6F1</accession>
<evidence type="ECO:0000313" key="2">
    <source>
        <dbReference type="Proteomes" id="UP000018957"/>
    </source>
</evidence>
<keyword evidence="2" id="KW-1185">Reference proteome</keyword>
<proteinExistence type="predicted"/>
<sequence length="40" mass="4473">MNPKAAVHQMFLTASNESLGQWDDSAVIKIFKGITLPERK</sequence>
<gene>
    <name evidence="1" type="ORF">PTE_02543</name>
</gene>
<name>W3V6F1_9GAMM</name>
<dbReference type="EMBL" id="AYSJ01000013">
    <property type="protein sequence ID" value="ETS30599.1"/>
    <property type="molecule type" value="Genomic_DNA"/>
</dbReference>
<organism evidence="1 2">
    <name type="scientific">Photorhabdus khanii NC19</name>
    <dbReference type="NCBI Taxonomy" id="1004151"/>
    <lineage>
        <taxon>Bacteria</taxon>
        <taxon>Pseudomonadati</taxon>
        <taxon>Pseudomonadota</taxon>
        <taxon>Gammaproteobacteria</taxon>
        <taxon>Enterobacterales</taxon>
        <taxon>Morganellaceae</taxon>
        <taxon>Photorhabdus</taxon>
    </lineage>
</organism>
<dbReference type="PATRIC" id="fig|1004151.3.peg.2623"/>
<dbReference type="Proteomes" id="UP000018957">
    <property type="component" value="Unassembled WGS sequence"/>
</dbReference>